<evidence type="ECO:0000256" key="1">
    <source>
        <dbReference type="ARBA" id="ARBA00022676"/>
    </source>
</evidence>
<evidence type="ECO:0000313" key="6">
    <source>
        <dbReference type="Proteomes" id="UP001501444"/>
    </source>
</evidence>
<feature type="domain" description="Glycosyl transferase family 1" evidence="3">
    <location>
        <begin position="173"/>
        <end position="336"/>
    </location>
</feature>
<dbReference type="InterPro" id="IPR001296">
    <property type="entry name" value="Glyco_trans_1"/>
</dbReference>
<evidence type="ECO:0000259" key="4">
    <source>
        <dbReference type="Pfam" id="PF13579"/>
    </source>
</evidence>
<comment type="caution">
    <text evidence="5">The sequence shown here is derived from an EMBL/GenBank/DDBJ whole genome shotgun (WGS) entry which is preliminary data.</text>
</comment>
<evidence type="ECO:0000259" key="3">
    <source>
        <dbReference type="Pfam" id="PF00534"/>
    </source>
</evidence>
<dbReference type="RefSeq" id="WP_344613822.1">
    <property type="nucleotide sequence ID" value="NZ_BAAARV010000027.1"/>
</dbReference>
<dbReference type="CDD" id="cd03801">
    <property type="entry name" value="GT4_PimA-like"/>
    <property type="match status" value="1"/>
</dbReference>
<evidence type="ECO:0000313" key="5">
    <source>
        <dbReference type="EMBL" id="GAA2349529.1"/>
    </source>
</evidence>
<reference evidence="6" key="1">
    <citation type="journal article" date="2019" name="Int. J. Syst. Evol. Microbiol.">
        <title>The Global Catalogue of Microorganisms (GCM) 10K type strain sequencing project: providing services to taxonomists for standard genome sequencing and annotation.</title>
        <authorList>
            <consortium name="The Broad Institute Genomics Platform"/>
            <consortium name="The Broad Institute Genome Sequencing Center for Infectious Disease"/>
            <person name="Wu L."/>
            <person name="Ma J."/>
        </authorList>
    </citation>
    <scope>NUCLEOTIDE SEQUENCE [LARGE SCALE GENOMIC DNA]</scope>
    <source>
        <strain evidence="6">JCM 3272</strain>
    </source>
</reference>
<name>A0ABP5TCA2_9ACTN</name>
<dbReference type="Proteomes" id="UP001501444">
    <property type="component" value="Unassembled WGS sequence"/>
</dbReference>
<dbReference type="PANTHER" id="PTHR45947:SF3">
    <property type="entry name" value="SULFOQUINOVOSYL TRANSFERASE SQD2"/>
    <property type="match status" value="1"/>
</dbReference>
<dbReference type="Pfam" id="PF13579">
    <property type="entry name" value="Glyco_trans_4_4"/>
    <property type="match status" value="1"/>
</dbReference>
<protein>
    <submittedName>
        <fullName evidence="5">Glycosyltransferase family 4 protein</fullName>
    </submittedName>
</protein>
<keyword evidence="1" id="KW-0328">Glycosyltransferase</keyword>
<gene>
    <name evidence="5" type="ORF">GCM10010170_038780</name>
</gene>
<accession>A0ABP5TCA2</accession>
<dbReference type="InterPro" id="IPR028098">
    <property type="entry name" value="Glyco_trans_4-like_N"/>
</dbReference>
<sequence length="364" mass="38403">MGARIALVLASSTGGIGRHVGMLAEGLVARGHQVSVHGPADTDEQFGFAARGARFVPVEIPASPQPGDVLAVRALRRSVRGADVIHVHSLRAGLVAALARPAGTPLVVTWHNLVLATGLRAKLYHPLERRVARAADVTLAVSTDLVARARELGARDVQLAKVPAPVPRPIGKDREAVRAELGAEPGQPLVLAVGRLHPQKGFETLVSAAARWRDRDPEPFVAIAGSGPSYMSLAQRISVEHAPVHLLGYRDDVPDLLGAADLVVATSVWEGQPLFVQETLAAGVPLVSTAVGGVPEVVGDAARLVEPHDVDAVDAAVVELLDDPDARAKLARRGQERAATWPTERDTIDQVEAVYARLRGRGEG</sequence>
<dbReference type="Pfam" id="PF00534">
    <property type="entry name" value="Glycos_transf_1"/>
    <property type="match status" value="1"/>
</dbReference>
<dbReference type="Gene3D" id="3.40.50.2000">
    <property type="entry name" value="Glycogen Phosphorylase B"/>
    <property type="match status" value="2"/>
</dbReference>
<organism evidence="5 6">
    <name type="scientific">Dactylosporangium salmoneum</name>
    <dbReference type="NCBI Taxonomy" id="53361"/>
    <lineage>
        <taxon>Bacteria</taxon>
        <taxon>Bacillati</taxon>
        <taxon>Actinomycetota</taxon>
        <taxon>Actinomycetes</taxon>
        <taxon>Micromonosporales</taxon>
        <taxon>Micromonosporaceae</taxon>
        <taxon>Dactylosporangium</taxon>
    </lineage>
</organism>
<dbReference type="InterPro" id="IPR050194">
    <property type="entry name" value="Glycosyltransferase_grp1"/>
</dbReference>
<keyword evidence="6" id="KW-1185">Reference proteome</keyword>
<keyword evidence="2" id="KW-0808">Transferase</keyword>
<evidence type="ECO:0000256" key="2">
    <source>
        <dbReference type="ARBA" id="ARBA00022679"/>
    </source>
</evidence>
<feature type="domain" description="Glycosyltransferase subfamily 4-like N-terminal" evidence="4">
    <location>
        <begin position="14"/>
        <end position="163"/>
    </location>
</feature>
<proteinExistence type="predicted"/>
<dbReference type="EMBL" id="BAAARV010000027">
    <property type="protein sequence ID" value="GAA2349529.1"/>
    <property type="molecule type" value="Genomic_DNA"/>
</dbReference>
<dbReference type="PANTHER" id="PTHR45947">
    <property type="entry name" value="SULFOQUINOVOSYL TRANSFERASE SQD2"/>
    <property type="match status" value="1"/>
</dbReference>
<dbReference type="SUPFAM" id="SSF53756">
    <property type="entry name" value="UDP-Glycosyltransferase/glycogen phosphorylase"/>
    <property type="match status" value="1"/>
</dbReference>